<reference evidence="2" key="2">
    <citation type="submission" date="2020-09" db="EMBL/GenBank/DDBJ databases">
        <authorList>
            <person name="Sun Q."/>
            <person name="Zhou Y."/>
        </authorList>
    </citation>
    <scope>NUCLEOTIDE SEQUENCE</scope>
    <source>
        <strain evidence="2">CGMCC 1.12924</strain>
    </source>
</reference>
<gene>
    <name evidence="2" type="ORF">GCM10011312_21920</name>
</gene>
<dbReference type="AlphaFoldDB" id="A0A8J2VB80"/>
<keyword evidence="1" id="KW-0732">Signal</keyword>
<evidence type="ECO:0000256" key="1">
    <source>
        <dbReference type="SAM" id="SignalP"/>
    </source>
</evidence>
<dbReference type="EMBL" id="BMGK01000009">
    <property type="protein sequence ID" value="GGD97961.1"/>
    <property type="molecule type" value="Genomic_DNA"/>
</dbReference>
<evidence type="ECO:0000313" key="3">
    <source>
        <dbReference type="Proteomes" id="UP000652231"/>
    </source>
</evidence>
<evidence type="ECO:0000313" key="2">
    <source>
        <dbReference type="EMBL" id="GGD97961.1"/>
    </source>
</evidence>
<feature type="signal peptide" evidence="1">
    <location>
        <begin position="1"/>
        <end position="30"/>
    </location>
</feature>
<proteinExistence type="predicted"/>
<organism evidence="2 3">
    <name type="scientific">Planktosalinus lacus</name>
    <dbReference type="NCBI Taxonomy" id="1526573"/>
    <lineage>
        <taxon>Bacteria</taxon>
        <taxon>Pseudomonadati</taxon>
        <taxon>Bacteroidota</taxon>
        <taxon>Flavobacteriia</taxon>
        <taxon>Flavobacteriales</taxon>
        <taxon>Flavobacteriaceae</taxon>
        <taxon>Planktosalinus</taxon>
    </lineage>
</organism>
<feature type="chain" id="PRO_5035149047" evidence="1">
    <location>
        <begin position="31"/>
        <end position="234"/>
    </location>
</feature>
<reference evidence="2" key="1">
    <citation type="journal article" date="2014" name="Int. J. Syst. Evol. Microbiol.">
        <title>Complete genome sequence of Corynebacterium casei LMG S-19264T (=DSM 44701T), isolated from a smear-ripened cheese.</title>
        <authorList>
            <consortium name="US DOE Joint Genome Institute (JGI-PGF)"/>
            <person name="Walter F."/>
            <person name="Albersmeier A."/>
            <person name="Kalinowski J."/>
            <person name="Ruckert C."/>
        </authorList>
    </citation>
    <scope>NUCLEOTIDE SEQUENCE</scope>
    <source>
        <strain evidence="2">CGMCC 1.12924</strain>
    </source>
</reference>
<dbReference type="Pfam" id="PF14224">
    <property type="entry name" value="DUF4331"/>
    <property type="match status" value="1"/>
</dbReference>
<name>A0A8J2VB80_9FLAO</name>
<dbReference type="InterPro" id="IPR025566">
    <property type="entry name" value="DUF4331"/>
</dbReference>
<sequence length="234" mass="25561">MNQKENNKRNYKMKKVIYISFLFLATIVFVQCSEDDNNNIIDPEATCEDGIQNGDEEGIDCGGSNCLPCEQGPDGVDFSGTFVQEDQVGRPAISTVFVTEGLRDDFNTTIPSEMSSLFTDDMLMNLESLNPDFDDNGGNVLAQDAAGFISMLSKDVLWVAQNGTATFFNGTTTFTGRKLGDDVMDFHLLLIFGGPNIEAPLNDGSGEQPLLISDGVSQNDKEFLQSFPYLAAPF</sequence>
<accession>A0A8J2VB80</accession>
<comment type="caution">
    <text evidence="2">The sequence shown here is derived from an EMBL/GenBank/DDBJ whole genome shotgun (WGS) entry which is preliminary data.</text>
</comment>
<dbReference type="Proteomes" id="UP000652231">
    <property type="component" value="Unassembled WGS sequence"/>
</dbReference>
<keyword evidence="3" id="KW-1185">Reference proteome</keyword>
<protein>
    <submittedName>
        <fullName evidence="2">Uncharacterized protein</fullName>
    </submittedName>
</protein>